<dbReference type="PANTHER" id="PTHR12411">
    <property type="entry name" value="CYSTEINE PROTEASE FAMILY C1-RELATED"/>
    <property type="match status" value="1"/>
</dbReference>
<gene>
    <name evidence="4" type="ORF">SS50377_20541</name>
</gene>
<dbReference type="InterPro" id="IPR038765">
    <property type="entry name" value="Papain-like_cys_pep_sf"/>
</dbReference>
<dbReference type="KEGG" id="ssao:94294564"/>
<evidence type="ECO:0000256" key="2">
    <source>
        <dbReference type="SAM" id="Phobius"/>
    </source>
</evidence>
<dbReference type="AlphaFoldDB" id="A0A9P8S1P3"/>
<dbReference type="GO" id="GO:0008234">
    <property type="term" value="F:cysteine-type peptidase activity"/>
    <property type="evidence" value="ECO:0007669"/>
    <property type="project" value="InterPro"/>
</dbReference>
<protein>
    <submittedName>
        <fullName evidence="4">Papain family cysteine protease</fullName>
    </submittedName>
</protein>
<organism evidence="4 5">
    <name type="scientific">Spironucleus salmonicida</name>
    <dbReference type="NCBI Taxonomy" id="348837"/>
    <lineage>
        <taxon>Eukaryota</taxon>
        <taxon>Metamonada</taxon>
        <taxon>Diplomonadida</taxon>
        <taxon>Hexamitidae</taxon>
        <taxon>Hexamitinae</taxon>
        <taxon>Spironucleus</taxon>
    </lineage>
</organism>
<feature type="transmembrane region" description="Helical" evidence="2">
    <location>
        <begin position="479"/>
        <end position="502"/>
    </location>
</feature>
<dbReference type="PROSITE" id="PS00139">
    <property type="entry name" value="THIOL_PROTEASE_CYS"/>
    <property type="match status" value="1"/>
</dbReference>
<dbReference type="Gene3D" id="3.90.70.10">
    <property type="entry name" value="Cysteine proteinases"/>
    <property type="match status" value="1"/>
</dbReference>
<keyword evidence="2" id="KW-1133">Transmembrane helix</keyword>
<dbReference type="Pfam" id="PF00112">
    <property type="entry name" value="Peptidase_C1"/>
    <property type="match status" value="1"/>
</dbReference>
<evidence type="ECO:0000259" key="3">
    <source>
        <dbReference type="SMART" id="SM00645"/>
    </source>
</evidence>
<feature type="domain" description="Peptidase C1A papain C-terminal" evidence="3">
    <location>
        <begin position="135"/>
        <end position="414"/>
    </location>
</feature>
<dbReference type="RefSeq" id="XP_067767963.1">
    <property type="nucleotide sequence ID" value="XM_067904481.1"/>
</dbReference>
<sequence length="533" mass="59552">MLLLLAFNCNAKFKAFKHQYSKSYETKELEDQAQKYFCANLQVIKAHPSRKLYISQFSDRLHAPATGYMAPNLPEELVSYTAAAVDPADAKLETYNRKSLEIVKAICSDSTASSIKYVTLDDAFITTNVFSGANLPQSVDLRKDGLTMRSIDQGTCGSCWAQATRFVMHSLFMHDITYYREIHAGTSLENQTNIDLVFSVEYIMNNSYGQNLFCAGGNYQYAAQDIADYKVSSLNYEEDAPYVSIFDSDSAPPIIKPDTAKQNPSAFNEKHWLNPVFWLNDDTGFNCSQSLIQIKLRASGMQTTDATQIKYLKSFLARGIAVSGRQLVPFEGAEALSYSQYRGGILTNITNPCPKSSYQQSNHQVTFIGYGTVKGTEVWVLMNSWGTQWGVGGSFYVEIGSNALCNEYDAVAVLPRFSKYNATKEPLDIPYNQSELYKQGHNKYVYDLFPEVRWGMNGLDSVDTDGKPQFLEGKISNSVWILAGIVCVFFMVIMSFVCKCLCCPPPKKIKVALYENLSGAQVQEINWSEGVTG</sequence>
<reference evidence="4 5" key="1">
    <citation type="journal article" date="2014" name="PLoS Genet.">
        <title>The Genome of Spironucleus salmonicida Highlights a Fish Pathogen Adapted to Fluctuating Environments.</title>
        <authorList>
            <person name="Xu F."/>
            <person name="Jerlstrom-Hultqvist J."/>
            <person name="Einarsson E."/>
            <person name="Astvaldsson A."/>
            <person name="Svard S.G."/>
            <person name="Andersson J.O."/>
        </authorList>
    </citation>
    <scope>NUCLEOTIDE SEQUENCE [LARGE SCALE GENOMIC DNA]</scope>
    <source>
        <strain evidence="4 5">ATCC 50377</strain>
    </source>
</reference>
<accession>A0A9P8S1P3</accession>
<dbReference type="SUPFAM" id="SSF54001">
    <property type="entry name" value="Cysteine proteinases"/>
    <property type="match status" value="1"/>
</dbReference>
<dbReference type="OrthoDB" id="640249at2759"/>
<proteinExistence type="inferred from homology"/>
<dbReference type="InterPro" id="IPR000668">
    <property type="entry name" value="Peptidase_C1A_C"/>
</dbReference>
<comment type="caution">
    <text evidence="4">The sequence shown here is derived from an EMBL/GenBank/DDBJ whole genome shotgun (WGS) entry which is preliminary data.</text>
</comment>
<evidence type="ECO:0000313" key="4">
    <source>
        <dbReference type="EMBL" id="KAH0577190.1"/>
    </source>
</evidence>
<comment type="similarity">
    <text evidence="1">Belongs to the peptidase C1 family.</text>
</comment>
<name>A0A9P8S1P3_9EUKA</name>
<keyword evidence="2" id="KW-0812">Transmembrane</keyword>
<dbReference type="EMBL" id="AUWU02000001">
    <property type="protein sequence ID" value="KAH0577190.1"/>
    <property type="molecule type" value="Genomic_DNA"/>
</dbReference>
<keyword evidence="4" id="KW-0645">Protease</keyword>
<keyword evidence="4" id="KW-0378">Hydrolase</keyword>
<dbReference type="GeneID" id="94294564"/>
<dbReference type="Proteomes" id="UP000018208">
    <property type="component" value="Unassembled WGS sequence"/>
</dbReference>
<evidence type="ECO:0000313" key="5">
    <source>
        <dbReference type="Proteomes" id="UP000018208"/>
    </source>
</evidence>
<keyword evidence="5" id="KW-1185">Reference proteome</keyword>
<dbReference type="GO" id="GO:0006508">
    <property type="term" value="P:proteolysis"/>
    <property type="evidence" value="ECO:0007669"/>
    <property type="project" value="UniProtKB-KW"/>
</dbReference>
<dbReference type="SMART" id="SM00645">
    <property type="entry name" value="Pept_C1"/>
    <property type="match status" value="1"/>
</dbReference>
<dbReference type="InterPro" id="IPR013128">
    <property type="entry name" value="Peptidase_C1A"/>
</dbReference>
<evidence type="ECO:0000256" key="1">
    <source>
        <dbReference type="ARBA" id="ARBA00008455"/>
    </source>
</evidence>
<keyword evidence="2" id="KW-0472">Membrane</keyword>
<dbReference type="InterPro" id="IPR000169">
    <property type="entry name" value="Pept_cys_AS"/>
</dbReference>